<evidence type="ECO:0000256" key="2">
    <source>
        <dbReference type="ARBA" id="ARBA00005135"/>
    </source>
</evidence>
<evidence type="ECO:0000256" key="3">
    <source>
        <dbReference type="ARBA" id="ARBA00012640"/>
    </source>
</evidence>
<name>X1HHS6_9ZZZZ</name>
<evidence type="ECO:0000256" key="4">
    <source>
        <dbReference type="ARBA" id="ARBA00022605"/>
    </source>
</evidence>
<dbReference type="GO" id="GO:0000287">
    <property type="term" value="F:magnesium ion binding"/>
    <property type="evidence" value="ECO:0007669"/>
    <property type="project" value="TreeGrafter"/>
</dbReference>
<dbReference type="InterPro" id="IPR036412">
    <property type="entry name" value="HAD-like_sf"/>
</dbReference>
<evidence type="ECO:0000256" key="5">
    <source>
        <dbReference type="ARBA" id="ARBA00022723"/>
    </source>
</evidence>
<keyword evidence="5" id="KW-0479">Metal-binding</keyword>
<dbReference type="GO" id="GO:0006564">
    <property type="term" value="P:L-serine biosynthetic process"/>
    <property type="evidence" value="ECO:0007669"/>
    <property type="project" value="UniProtKB-KW"/>
</dbReference>
<sequence>VSEDDIASLASKASLTGGATDFISQLQSKSWKVFCISTSYEQYAIHITQKLGIYTHHVACTPFPLDKFCTTLCKEDSLLLQQAEQDILTMRPVTDDDRIKRSLDHLFWEKLPATNLGMAIKEVKPVGGRRKVAALSRFADKYGQPLSNWVVIGDSITDFRMLQAVEAAGGLAISFNANEYALPYSTMGLASTFISDLMEVLEVWPKSRRSGVERVVKWREKIGGKGDRSYFHWLSGRKDIDEIIKIHRQIRRLVREEAGKLG</sequence>
<dbReference type="SUPFAM" id="SSF56784">
    <property type="entry name" value="HAD-like"/>
    <property type="match status" value="1"/>
</dbReference>
<dbReference type="AlphaFoldDB" id="X1HHS6"/>
<dbReference type="PANTHER" id="PTHR43344:SF2">
    <property type="entry name" value="PHOSPHOSERINE PHOSPHATASE"/>
    <property type="match status" value="1"/>
</dbReference>
<dbReference type="InterPro" id="IPR023214">
    <property type="entry name" value="HAD_sf"/>
</dbReference>
<feature type="non-terminal residue" evidence="9">
    <location>
        <position position="1"/>
    </location>
</feature>
<organism evidence="9">
    <name type="scientific">marine sediment metagenome</name>
    <dbReference type="NCBI Taxonomy" id="412755"/>
    <lineage>
        <taxon>unclassified sequences</taxon>
        <taxon>metagenomes</taxon>
        <taxon>ecological metagenomes</taxon>
    </lineage>
</organism>
<evidence type="ECO:0000256" key="7">
    <source>
        <dbReference type="ARBA" id="ARBA00022842"/>
    </source>
</evidence>
<evidence type="ECO:0000256" key="8">
    <source>
        <dbReference type="ARBA" id="ARBA00023299"/>
    </source>
</evidence>
<evidence type="ECO:0000313" key="9">
    <source>
        <dbReference type="EMBL" id="GAH68992.1"/>
    </source>
</evidence>
<evidence type="ECO:0000256" key="1">
    <source>
        <dbReference type="ARBA" id="ARBA00001946"/>
    </source>
</evidence>
<dbReference type="InterPro" id="IPR050582">
    <property type="entry name" value="HAD-like_SerB"/>
</dbReference>
<comment type="pathway">
    <text evidence="2">Amino-acid biosynthesis; L-serine biosynthesis; L-serine from 3-phospho-D-glycerate: step 3/3.</text>
</comment>
<keyword evidence="6" id="KW-0378">Hydrolase</keyword>
<dbReference type="Gene3D" id="3.40.50.1000">
    <property type="entry name" value="HAD superfamily/HAD-like"/>
    <property type="match status" value="2"/>
</dbReference>
<dbReference type="EMBL" id="BARU01026974">
    <property type="protein sequence ID" value="GAH68992.1"/>
    <property type="molecule type" value="Genomic_DNA"/>
</dbReference>
<keyword evidence="8" id="KW-0718">Serine biosynthesis</keyword>
<dbReference type="GO" id="GO:0036424">
    <property type="term" value="F:L-phosphoserine phosphatase activity"/>
    <property type="evidence" value="ECO:0007669"/>
    <property type="project" value="TreeGrafter"/>
</dbReference>
<comment type="caution">
    <text evidence="9">The sequence shown here is derived from an EMBL/GenBank/DDBJ whole genome shotgun (WGS) entry which is preliminary data.</text>
</comment>
<dbReference type="EC" id="3.1.3.3" evidence="3"/>
<dbReference type="GO" id="GO:0005737">
    <property type="term" value="C:cytoplasm"/>
    <property type="evidence" value="ECO:0007669"/>
    <property type="project" value="TreeGrafter"/>
</dbReference>
<accession>X1HHS6</accession>
<keyword evidence="7" id="KW-0460">Magnesium</keyword>
<reference evidence="9" key="1">
    <citation type="journal article" date="2014" name="Front. Microbiol.">
        <title>High frequency of phylogenetically diverse reductive dehalogenase-homologous genes in deep subseafloor sedimentary metagenomes.</title>
        <authorList>
            <person name="Kawai M."/>
            <person name="Futagami T."/>
            <person name="Toyoda A."/>
            <person name="Takaki Y."/>
            <person name="Nishi S."/>
            <person name="Hori S."/>
            <person name="Arai W."/>
            <person name="Tsubouchi T."/>
            <person name="Morono Y."/>
            <person name="Uchiyama I."/>
            <person name="Ito T."/>
            <person name="Fujiyama A."/>
            <person name="Inagaki F."/>
            <person name="Takami H."/>
        </authorList>
    </citation>
    <scope>NUCLEOTIDE SEQUENCE</scope>
    <source>
        <strain evidence="9">Expedition CK06-06</strain>
    </source>
</reference>
<keyword evidence="4" id="KW-0028">Amino-acid biosynthesis</keyword>
<protein>
    <recommendedName>
        <fullName evidence="3">phosphoserine phosphatase</fullName>
        <ecNumber evidence="3">3.1.3.3</ecNumber>
    </recommendedName>
</protein>
<dbReference type="PANTHER" id="PTHR43344">
    <property type="entry name" value="PHOSPHOSERINE PHOSPHATASE"/>
    <property type="match status" value="1"/>
</dbReference>
<comment type="cofactor">
    <cofactor evidence="1">
        <name>Mg(2+)</name>
        <dbReference type="ChEBI" id="CHEBI:18420"/>
    </cofactor>
</comment>
<proteinExistence type="predicted"/>
<gene>
    <name evidence="9" type="ORF">S03H2_43269</name>
</gene>
<evidence type="ECO:0000256" key="6">
    <source>
        <dbReference type="ARBA" id="ARBA00022801"/>
    </source>
</evidence>